<dbReference type="Proteomes" id="UP000040088">
    <property type="component" value="Unassembled WGS sequence"/>
</dbReference>
<dbReference type="PANTHER" id="PTHR43877">
    <property type="entry name" value="AMINOALKYLPHOSPHONATE N-ACETYLTRANSFERASE-RELATED-RELATED"/>
    <property type="match status" value="1"/>
</dbReference>
<evidence type="ECO:0000313" key="5">
    <source>
        <dbReference type="Proteomes" id="UP000040088"/>
    </source>
</evidence>
<organism evidence="4 5">
    <name type="scientific">Yersinia aleksiciae</name>
    <dbReference type="NCBI Taxonomy" id="263819"/>
    <lineage>
        <taxon>Bacteria</taxon>
        <taxon>Pseudomonadati</taxon>
        <taxon>Pseudomonadota</taxon>
        <taxon>Gammaproteobacteria</taxon>
        <taxon>Enterobacterales</taxon>
        <taxon>Yersiniaceae</taxon>
        <taxon>Yersinia</taxon>
    </lineage>
</organism>
<keyword evidence="1 4" id="KW-0808">Transferase</keyword>
<dbReference type="Gene3D" id="3.40.630.30">
    <property type="match status" value="1"/>
</dbReference>
<dbReference type="EMBL" id="CQEM01000002">
    <property type="protein sequence ID" value="CNK70340.1"/>
    <property type="molecule type" value="Genomic_DNA"/>
</dbReference>
<dbReference type="PANTHER" id="PTHR43877:SF2">
    <property type="entry name" value="AMINOALKYLPHOSPHONATE N-ACETYLTRANSFERASE-RELATED"/>
    <property type="match status" value="1"/>
</dbReference>
<dbReference type="OrthoDB" id="9803233at2"/>
<dbReference type="Pfam" id="PF00583">
    <property type="entry name" value="Acetyltransf_1"/>
    <property type="match status" value="1"/>
</dbReference>
<reference evidence="5" key="1">
    <citation type="submission" date="2015-03" db="EMBL/GenBank/DDBJ databases">
        <authorList>
            <consortium name="Pathogen Informatics"/>
        </authorList>
    </citation>
    <scope>NUCLEOTIDE SEQUENCE [LARGE SCALE GENOMIC DNA]</scope>
    <source>
        <strain evidence="5">IP27925</strain>
    </source>
</reference>
<name>A0A0T9TA39_YERAE</name>
<dbReference type="GeneID" id="61900607"/>
<evidence type="ECO:0000259" key="3">
    <source>
        <dbReference type="PROSITE" id="PS51186"/>
    </source>
</evidence>
<dbReference type="PROSITE" id="PS51186">
    <property type="entry name" value="GNAT"/>
    <property type="match status" value="1"/>
</dbReference>
<evidence type="ECO:0000313" key="4">
    <source>
        <dbReference type="EMBL" id="CNK70340.1"/>
    </source>
</evidence>
<dbReference type="RefSeq" id="WP_080987254.1">
    <property type="nucleotide sequence ID" value="NZ_CABMLM010000001.1"/>
</dbReference>
<keyword evidence="2 4" id="KW-0012">Acyltransferase</keyword>
<proteinExistence type="predicted"/>
<dbReference type="SUPFAM" id="SSF55729">
    <property type="entry name" value="Acyl-CoA N-acyltransferases (Nat)"/>
    <property type="match status" value="1"/>
</dbReference>
<dbReference type="GO" id="GO:0016747">
    <property type="term" value="F:acyltransferase activity, transferring groups other than amino-acyl groups"/>
    <property type="evidence" value="ECO:0007669"/>
    <property type="project" value="InterPro"/>
</dbReference>
<dbReference type="InterPro" id="IPR000182">
    <property type="entry name" value="GNAT_dom"/>
</dbReference>
<protein>
    <submittedName>
        <fullName evidence="4">Histone acetyltransferase HPA2 and acetyltransferase</fullName>
        <ecNumber evidence="4">2.3.1.-</ecNumber>
    </submittedName>
</protein>
<feature type="domain" description="N-acetyltransferase" evidence="3">
    <location>
        <begin position="8"/>
        <end position="152"/>
    </location>
</feature>
<dbReference type="CDD" id="cd04301">
    <property type="entry name" value="NAT_SF"/>
    <property type="match status" value="1"/>
</dbReference>
<accession>A0A0T9TA39</accession>
<evidence type="ECO:0000256" key="1">
    <source>
        <dbReference type="ARBA" id="ARBA00022679"/>
    </source>
</evidence>
<dbReference type="AlphaFoldDB" id="A0A0T9TA39"/>
<dbReference type="InterPro" id="IPR050832">
    <property type="entry name" value="Bact_Acetyltransf"/>
</dbReference>
<dbReference type="EC" id="2.3.1.-" evidence="4"/>
<dbReference type="InterPro" id="IPR016181">
    <property type="entry name" value="Acyl_CoA_acyltransferase"/>
</dbReference>
<gene>
    <name evidence="4" type="primary">ysnE</name>
    <name evidence="4" type="ORF">ERS008460_00634</name>
</gene>
<evidence type="ECO:0000256" key="2">
    <source>
        <dbReference type="ARBA" id="ARBA00023315"/>
    </source>
</evidence>
<sequence>MNVEICQTDLFNAELIALISQLDAYQEVLYPAEGNHAEPIESMRLIKNFAYVAKLEGQAVGCAILFLPDNSYPEIKRVFIVPEYRGFGVASLLVTTIINKSNTLSLNKIYLETGIYQPRAVKLYQRLGFELTSEFGGYQYDPLSVYMVRFLAMSNKMIEF</sequence>